<dbReference type="AlphaFoldDB" id="A0A934IMV7"/>
<accession>A0A934IMV7</accession>
<sequence length="316" mass="33364">MTERVPWLDYLIHHIGVREIPGPQHHPLIVEWGKQAGIDWWNNDEDAWCAVAVNGALVNCGYPSTRSALARSFTRYGTKLTRPVPGAIVVFPRGSNPLYGHVGVVEQVNGDGTVTVINGNVSNEVRRSVFRIASILPGGLRWPPGAPPPVAGAPEAQAAELGERVLALGARGEDVATLQRDLNTLNYGLSVDGEFGGRTRDAVMRFEARRGLAADGVADAAMLAALQTAVTARRDRDSRREVATKAAAPIAGAGAAVTIGATVSAGVDIAKQVRSLNDGTAFGLVLVVAVIAACAGVFLWRFAIRRAEGPEGEEVL</sequence>
<dbReference type="PROSITE" id="PS50911">
    <property type="entry name" value="CHAP"/>
    <property type="match status" value="1"/>
</dbReference>
<evidence type="ECO:0000313" key="4">
    <source>
        <dbReference type="Proteomes" id="UP000609531"/>
    </source>
</evidence>
<feature type="domain" description="Peptidase C51" evidence="2">
    <location>
        <begin position="1"/>
        <end position="144"/>
    </location>
</feature>
<dbReference type="Pfam" id="PF05257">
    <property type="entry name" value="CHAP"/>
    <property type="match status" value="1"/>
</dbReference>
<dbReference type="SUPFAM" id="SSF54001">
    <property type="entry name" value="Cysteine proteinases"/>
    <property type="match status" value="1"/>
</dbReference>
<dbReference type="InterPro" id="IPR013423">
    <property type="entry name" value="CHP02594"/>
</dbReference>
<dbReference type="RefSeq" id="WP_198880704.1">
    <property type="nucleotide sequence ID" value="NZ_JAEKJA010000002.1"/>
</dbReference>
<dbReference type="InterPro" id="IPR007921">
    <property type="entry name" value="CHAP_dom"/>
</dbReference>
<dbReference type="InterPro" id="IPR038765">
    <property type="entry name" value="Papain-like_cys_pep_sf"/>
</dbReference>
<reference evidence="3" key="1">
    <citation type="submission" date="2020-12" db="EMBL/GenBank/DDBJ databases">
        <title>Bacterial taxonomy.</title>
        <authorList>
            <person name="Pan X."/>
        </authorList>
    </citation>
    <scope>NUCLEOTIDE SEQUENCE</scope>
    <source>
        <strain evidence="3">B2012</strain>
    </source>
</reference>
<comment type="caution">
    <text evidence="3">The sequence shown here is derived from an EMBL/GenBank/DDBJ whole genome shotgun (WGS) entry which is preliminary data.</text>
</comment>
<dbReference type="InterPro" id="IPR002477">
    <property type="entry name" value="Peptidoglycan-bd-like"/>
</dbReference>
<keyword evidence="1" id="KW-0472">Membrane</keyword>
<feature type="transmembrane region" description="Helical" evidence="1">
    <location>
        <begin position="279"/>
        <end position="300"/>
    </location>
</feature>
<organism evidence="3 4">
    <name type="scientific">Acuticoccus mangrovi</name>
    <dbReference type="NCBI Taxonomy" id="2796142"/>
    <lineage>
        <taxon>Bacteria</taxon>
        <taxon>Pseudomonadati</taxon>
        <taxon>Pseudomonadota</taxon>
        <taxon>Alphaproteobacteria</taxon>
        <taxon>Hyphomicrobiales</taxon>
        <taxon>Amorphaceae</taxon>
        <taxon>Acuticoccus</taxon>
    </lineage>
</organism>
<gene>
    <name evidence="3" type="ORF">JCR33_03880</name>
</gene>
<name>A0A934IMV7_9HYPH</name>
<evidence type="ECO:0000313" key="3">
    <source>
        <dbReference type="EMBL" id="MBJ3774810.1"/>
    </source>
</evidence>
<dbReference type="EMBL" id="JAEKJA010000002">
    <property type="protein sequence ID" value="MBJ3774810.1"/>
    <property type="molecule type" value="Genomic_DNA"/>
</dbReference>
<dbReference type="Gene3D" id="1.10.101.10">
    <property type="entry name" value="PGBD-like superfamily/PGBD"/>
    <property type="match status" value="1"/>
</dbReference>
<dbReference type="Proteomes" id="UP000609531">
    <property type="component" value="Unassembled WGS sequence"/>
</dbReference>
<protein>
    <submittedName>
        <fullName evidence="3">TIGR02594 family protein</fullName>
    </submittedName>
</protein>
<evidence type="ECO:0000259" key="2">
    <source>
        <dbReference type="PROSITE" id="PS50911"/>
    </source>
</evidence>
<keyword evidence="1" id="KW-1133">Transmembrane helix</keyword>
<keyword evidence="4" id="KW-1185">Reference proteome</keyword>
<dbReference type="SUPFAM" id="SSF47090">
    <property type="entry name" value="PGBD-like"/>
    <property type="match status" value="1"/>
</dbReference>
<dbReference type="Gene3D" id="3.90.1720.10">
    <property type="entry name" value="endopeptidase domain like (from Nostoc punctiforme)"/>
    <property type="match status" value="1"/>
</dbReference>
<dbReference type="InterPro" id="IPR036365">
    <property type="entry name" value="PGBD-like_sf"/>
</dbReference>
<dbReference type="Pfam" id="PF01471">
    <property type="entry name" value="PG_binding_1"/>
    <property type="match status" value="1"/>
</dbReference>
<evidence type="ECO:0000256" key="1">
    <source>
        <dbReference type="SAM" id="Phobius"/>
    </source>
</evidence>
<proteinExistence type="predicted"/>
<feature type="transmembrane region" description="Helical" evidence="1">
    <location>
        <begin position="246"/>
        <end position="267"/>
    </location>
</feature>
<keyword evidence="1" id="KW-0812">Transmembrane</keyword>
<dbReference type="InterPro" id="IPR036366">
    <property type="entry name" value="PGBDSf"/>
</dbReference>
<dbReference type="NCBIfam" id="TIGR02594">
    <property type="entry name" value="TIGR02594 family protein"/>
    <property type="match status" value="1"/>
</dbReference>